<dbReference type="SUPFAM" id="SSF55909">
    <property type="entry name" value="Pentein"/>
    <property type="match status" value="1"/>
</dbReference>
<dbReference type="PANTHER" id="PTHR47271:SF2">
    <property type="entry name" value="ARGININE DEIMINASE"/>
    <property type="match status" value="1"/>
</dbReference>
<accession>A0A381NEM2</accession>
<dbReference type="Pfam" id="PF02274">
    <property type="entry name" value="ADI"/>
    <property type="match status" value="1"/>
</dbReference>
<dbReference type="AlphaFoldDB" id="A0A381NEM2"/>
<gene>
    <name evidence="2" type="ORF">METZ01_LOCUS5122</name>
</gene>
<protein>
    <recommendedName>
        <fullName evidence="3">Arginine deiminase</fullName>
    </recommendedName>
</protein>
<evidence type="ECO:0008006" key="3">
    <source>
        <dbReference type="Google" id="ProtNLM"/>
    </source>
</evidence>
<name>A0A381NEM2_9ZZZZ</name>
<dbReference type="InterPro" id="IPR003876">
    <property type="entry name" value="Arg_deiminase"/>
</dbReference>
<reference evidence="2" key="1">
    <citation type="submission" date="2018-05" db="EMBL/GenBank/DDBJ databases">
        <authorList>
            <person name="Lanie J.A."/>
            <person name="Ng W.-L."/>
            <person name="Kazmierczak K.M."/>
            <person name="Andrzejewski T.M."/>
            <person name="Davidsen T.M."/>
            <person name="Wayne K.J."/>
            <person name="Tettelin H."/>
            <person name="Glass J.I."/>
            <person name="Rusch D."/>
            <person name="Podicherti R."/>
            <person name="Tsui H.-C.T."/>
            <person name="Winkler M.E."/>
        </authorList>
    </citation>
    <scope>NUCLEOTIDE SEQUENCE</scope>
</reference>
<dbReference type="Gene3D" id="1.10.3930.10">
    <property type="entry name" value="Arginine deiminase"/>
    <property type="match status" value="1"/>
</dbReference>
<dbReference type="GO" id="GO:0019546">
    <property type="term" value="P:L-arginine deiminase pathway"/>
    <property type="evidence" value="ECO:0007669"/>
    <property type="project" value="TreeGrafter"/>
</dbReference>
<organism evidence="2">
    <name type="scientific">marine metagenome</name>
    <dbReference type="NCBI Taxonomy" id="408172"/>
    <lineage>
        <taxon>unclassified sequences</taxon>
        <taxon>metagenomes</taxon>
        <taxon>ecological metagenomes</taxon>
    </lineage>
</organism>
<dbReference type="EMBL" id="UINC01000265">
    <property type="protein sequence ID" value="SUZ52268.1"/>
    <property type="molecule type" value="Genomic_DNA"/>
</dbReference>
<evidence type="ECO:0000313" key="2">
    <source>
        <dbReference type="EMBL" id="SUZ52268.1"/>
    </source>
</evidence>
<keyword evidence="1" id="KW-0378">Hydrolase</keyword>
<dbReference type="GO" id="GO:0016990">
    <property type="term" value="F:arginine deiminase activity"/>
    <property type="evidence" value="ECO:0007669"/>
    <property type="project" value="InterPro"/>
</dbReference>
<proteinExistence type="predicted"/>
<dbReference type="Gene3D" id="3.75.10.10">
    <property type="entry name" value="L-arginine/glycine Amidinotransferase, Chain A"/>
    <property type="match status" value="1"/>
</dbReference>
<sequence length="427" mass="48707">MAVRSEIDFIRQVLIHSPGTEQNFTLPKNTREWVEDENGKLIQNPDYLLFDDIISPGRMSDEHSELEQVLLAFTGSGETYQFQNLLLDTIKTSEQREELFSSCCQLDKKLYGTDDFVDINYMLEMEDADFATTLLSGRITKPEISNVFKWPLPNLVFTRDIAVVLNNALILTWGKWPARQREMLLMSHIAKYHPLFTDYTQLNFHELCPDLFLEGGDCIVLDDETLLIGLSERNSKESIEAILPLTFGEGFKRVLVVDLPKTRSMMHLDTLFSRISNDEIIVFPPLYNDKEINGHTIQTYCIETGKSIFDSNPVQQSLSNGLKEYGYKFQAIHCGGDEPVHQEREQWSDGANAFTLSPGKIISYSRNHETSHALQQAGYDKISAKDFIIDSKKYISEDHKMLITISSSELPRGRGGPRCLTMPLDRS</sequence>
<dbReference type="PANTHER" id="PTHR47271">
    <property type="entry name" value="ARGININE DEIMINASE"/>
    <property type="match status" value="1"/>
</dbReference>
<evidence type="ECO:0000256" key="1">
    <source>
        <dbReference type="ARBA" id="ARBA00022801"/>
    </source>
</evidence>
<dbReference type="PRINTS" id="PR01466">
    <property type="entry name" value="ARGDEIMINASE"/>
</dbReference>